<evidence type="ECO:0000256" key="1">
    <source>
        <dbReference type="ARBA" id="ARBA00010211"/>
    </source>
</evidence>
<dbReference type="GO" id="GO:0003824">
    <property type="term" value="F:catalytic activity"/>
    <property type="evidence" value="ECO:0007669"/>
    <property type="project" value="InterPro"/>
</dbReference>
<proteinExistence type="inferred from homology"/>
<gene>
    <name evidence="5" type="ORF">V466_11155</name>
</gene>
<dbReference type="Pfam" id="PF01557">
    <property type="entry name" value="FAA_hydrolase"/>
    <property type="match status" value="1"/>
</dbReference>
<dbReference type="RefSeq" id="WP_033056553.1">
    <property type="nucleotide sequence ID" value="NZ_AZQQ01000074.1"/>
</dbReference>
<dbReference type="eggNOG" id="COG0179">
    <property type="taxonomic scope" value="Bacteria"/>
</dbReference>
<feature type="domain" description="Fumarylacetoacetase-like C-terminal" evidence="4">
    <location>
        <begin position="94"/>
        <end position="316"/>
    </location>
</feature>
<dbReference type="Gene3D" id="3.90.850.10">
    <property type="entry name" value="Fumarylacetoacetase-like, C-terminal domain"/>
    <property type="match status" value="1"/>
</dbReference>
<dbReference type="Proteomes" id="UP000026739">
    <property type="component" value="Unassembled WGS sequence"/>
</dbReference>
<evidence type="ECO:0000256" key="2">
    <source>
        <dbReference type="ARBA" id="ARBA00010715"/>
    </source>
</evidence>
<comment type="caution">
    <text evidence="5">The sequence shown here is derived from an EMBL/GenBank/DDBJ whole genome shotgun (WGS) entry which is preliminary data.</text>
</comment>
<dbReference type="PANTHER" id="PTHR42796">
    <property type="entry name" value="FUMARYLACETOACETATE HYDROLASE DOMAIN-CONTAINING PROTEIN 2A-RELATED"/>
    <property type="match status" value="1"/>
</dbReference>
<dbReference type="AlphaFoldDB" id="A0A059L3R3"/>
<comment type="similarity">
    <text evidence="1">Belongs to the FAH family.</text>
</comment>
<protein>
    <submittedName>
        <fullName evidence="5">2-keto-4-pentenoate hydratase</fullName>
    </submittedName>
</protein>
<evidence type="ECO:0000259" key="4">
    <source>
        <dbReference type="Pfam" id="PF01557"/>
    </source>
</evidence>
<comment type="similarity">
    <text evidence="2">Belongs to the hydratase/decarboxylase family.</text>
</comment>
<organism evidence="5 6">
    <name type="scientific">Pseudomonas mandelii PD30</name>
    <dbReference type="NCBI Taxonomy" id="1419583"/>
    <lineage>
        <taxon>Bacteria</taxon>
        <taxon>Pseudomonadati</taxon>
        <taxon>Pseudomonadota</taxon>
        <taxon>Gammaproteobacteria</taxon>
        <taxon>Pseudomonadales</taxon>
        <taxon>Pseudomonadaceae</taxon>
        <taxon>Pseudomonas</taxon>
    </lineage>
</organism>
<dbReference type="PANTHER" id="PTHR42796:SF4">
    <property type="entry name" value="FUMARYLACETOACETATE HYDROLASE DOMAIN-CONTAINING PROTEIN 2A"/>
    <property type="match status" value="1"/>
</dbReference>
<evidence type="ECO:0000256" key="3">
    <source>
        <dbReference type="ARBA" id="ARBA00022723"/>
    </source>
</evidence>
<keyword evidence="3" id="KW-0479">Metal-binding</keyword>
<dbReference type="SUPFAM" id="SSF56529">
    <property type="entry name" value="FAH"/>
    <property type="match status" value="1"/>
</dbReference>
<dbReference type="GO" id="GO:0046872">
    <property type="term" value="F:metal ion binding"/>
    <property type="evidence" value="ECO:0007669"/>
    <property type="project" value="UniProtKB-KW"/>
</dbReference>
<reference evidence="5 6" key="1">
    <citation type="submission" date="2013-12" db="EMBL/GenBank/DDBJ databases">
        <authorList>
            <person name="Formusa P.A."/>
            <person name="Habash M."/>
            <person name="Lee H."/>
            <person name="Trevors J.T."/>
        </authorList>
    </citation>
    <scope>NUCLEOTIDE SEQUENCE [LARGE SCALE GENOMIC DNA]</scope>
    <source>
        <strain evidence="5 6">PD30</strain>
    </source>
</reference>
<evidence type="ECO:0000313" key="5">
    <source>
        <dbReference type="EMBL" id="KDD68977.1"/>
    </source>
</evidence>
<accession>A0A059L3R3</accession>
<dbReference type="InterPro" id="IPR011234">
    <property type="entry name" value="Fumarylacetoacetase-like_C"/>
</dbReference>
<dbReference type="InterPro" id="IPR036663">
    <property type="entry name" value="Fumarylacetoacetase_C_sf"/>
</dbReference>
<sequence length="317" mass="35128">MKYQLFTYRTDVQSNATGLLVGEYAYDLGQLVATAGLELATASIDTLLESWEASNPQLQKLAVAVFEAPAIYESHRLDLDALHFAPFLERPGMIYCAGANYRDHVEAMARAFNMKLSLDPRSEGIAPWHFIKPGRGSLLAHKQAVDIPEGVRMLDWEAELAVVIGKRASRVSIEEALDYVAGYTCANDLSARDRLRREQVDPSSPFRFDWIGHKCFTGSCPLGPYLTPAQFVKDPENLNIKLSRNGAWVQDSNTRNHMYGVAEQISYLSQTIDLFPGDVLLTGTPAGVGMESHTFLDRGDVLKVCIEGLGELETTIR</sequence>
<dbReference type="InterPro" id="IPR051121">
    <property type="entry name" value="FAH"/>
</dbReference>
<name>A0A059L3R3_9PSED</name>
<evidence type="ECO:0000313" key="6">
    <source>
        <dbReference type="Proteomes" id="UP000026739"/>
    </source>
</evidence>
<dbReference type="EMBL" id="AZQQ01000074">
    <property type="protein sequence ID" value="KDD68977.1"/>
    <property type="molecule type" value="Genomic_DNA"/>
</dbReference>
<dbReference type="GO" id="GO:0044281">
    <property type="term" value="P:small molecule metabolic process"/>
    <property type="evidence" value="ECO:0007669"/>
    <property type="project" value="UniProtKB-ARBA"/>
</dbReference>